<dbReference type="GeneID" id="99240468"/>
<dbReference type="EMBL" id="CP002923">
    <property type="protein sequence ID" value="AEM59237.1"/>
    <property type="molecule type" value="Genomic_DNA"/>
</dbReference>
<accession>G0I016</accession>
<keyword evidence="2" id="KW-0614">Plasmid</keyword>
<organism evidence="2 3">
    <name type="scientific">Haloarcula hispanica (strain ATCC 33960 / DSM 4426 / JCM 8911 / NBRC 102182 / NCIMB 2187 / VKM B-1755)</name>
    <dbReference type="NCBI Taxonomy" id="634497"/>
    <lineage>
        <taxon>Archaea</taxon>
        <taxon>Methanobacteriati</taxon>
        <taxon>Methanobacteriota</taxon>
        <taxon>Stenosarchaea group</taxon>
        <taxon>Halobacteria</taxon>
        <taxon>Halobacteriales</taxon>
        <taxon>Haloarculaceae</taxon>
        <taxon>Haloarcula</taxon>
    </lineage>
</organism>
<evidence type="ECO:0000313" key="2">
    <source>
        <dbReference type="EMBL" id="AEM59237.1"/>
    </source>
</evidence>
<dbReference type="HOGENOM" id="CLU_2985547_0_0_2"/>
<evidence type="ECO:0000313" key="3">
    <source>
        <dbReference type="Proteomes" id="UP000005629"/>
    </source>
</evidence>
<dbReference type="KEGG" id="hhi:HAH_5103"/>
<keyword evidence="1" id="KW-0812">Transmembrane</keyword>
<evidence type="ECO:0000256" key="1">
    <source>
        <dbReference type="SAM" id="Phobius"/>
    </source>
</evidence>
<protein>
    <submittedName>
        <fullName evidence="2">Uncharacterized protein</fullName>
    </submittedName>
</protein>
<dbReference type="Proteomes" id="UP000005629">
    <property type="component" value="Plasmid pHH400"/>
</dbReference>
<sequence length="57" mass="5786">MNQTAILHAAFGVLIVAGFLVSAPLSYGLYGLGAACFIAGILLARRDSDGSETADSV</sequence>
<name>G0I016_HALHT</name>
<keyword evidence="1" id="KW-0472">Membrane</keyword>
<dbReference type="RefSeq" id="WP_014031096.1">
    <property type="nucleotide sequence ID" value="NC_015944.1"/>
</dbReference>
<feature type="transmembrane region" description="Helical" evidence="1">
    <location>
        <begin position="5"/>
        <end position="21"/>
    </location>
</feature>
<reference evidence="2 3" key="1">
    <citation type="journal article" date="2011" name="J. Bacteriol.">
        <title>Complete genome sequence of Haloarcula hispanica, a model haloarchaeon for studying genetics, metabolism, and virus-host interaction.</title>
        <authorList>
            <person name="Liu H."/>
            <person name="Wu Z."/>
            <person name="Li M."/>
            <person name="Zhang F."/>
            <person name="Zheng H."/>
            <person name="Han J."/>
            <person name="Liu J."/>
            <person name="Zhou J."/>
            <person name="Wang S."/>
            <person name="Xiang H."/>
        </authorList>
    </citation>
    <scope>NUCLEOTIDE SEQUENCE [LARGE SCALE GENOMIC DNA]</scope>
    <source>
        <strain evidence="3">ATCC 33960 / DSM 4426 / JCM 8911 / NBRC 102182 / NCIMB 2187 / VKM B-1755</strain>
        <plasmid evidence="2 3">pHH400</plasmid>
    </source>
</reference>
<proteinExistence type="predicted"/>
<dbReference type="AlphaFoldDB" id="G0I016"/>
<dbReference type="eggNOG" id="arCOG15201">
    <property type="taxonomic scope" value="Archaea"/>
</dbReference>
<gene>
    <name evidence="2" type="ordered locus">HAH_5103</name>
</gene>
<geneLocation type="plasmid" evidence="2 3">
    <name>pHH400</name>
</geneLocation>
<dbReference type="OrthoDB" id="219471at2157"/>
<keyword evidence="1" id="KW-1133">Transmembrane helix</keyword>
<feature type="transmembrane region" description="Helical" evidence="1">
    <location>
        <begin position="27"/>
        <end position="44"/>
    </location>
</feature>